<sequence length="1438" mass="163229">MEPPMKLFLILATAVAAVYSLPASRCFSDGIIIKEKQDSKAVSEFCLKDDVSMIKSHVVYSKNESGIFANSQILRKWIIKDWKLCSPLPTAGGQINVIEINHDLTLSTKTYVCTTDCTIGIDKENAQITFQTNKLNYFEVSGTTISSGWFKSKTSVSLDQTCEHLKVSCGKKSMQFHACFKQHMSCIRYLHKTALPGYMAASICSNIELIIMTTLTLAIFILLCIITKTYICYLLMPLFMPIAYIYGWLYNKSCKKCNCCGLSYHPFTNCGSYCVCGAKFETSDRMRIHRESGLCQGYKSLRVARKLCKSKGSSLVISVTLSVFIFSFITPIGGVIINDKLSEEKYSINQMMDAIVDLENFSHNVSGTQQVISVIFLLISCLFLLLTYRLNKIIQHLARSGLLFCEECSMYHSKKDIKYNGDFTNKCGFCTCGQPEDPEGLNLHILSQNCTYKQQFKWVKIIISILLSLIIIENSMILAAAETDCFSEKQISEFCLGPLLSISSCEDKNSRTFKGEAQKLVALKKITSDEAMLIESMGAKVEDALKMIQAQKSPDSMYTMEYVFLNTYCDYYSLFEHNSGYSQIKWRYILKTHQFDACARHSNNHFCRCMSDGMHCPSSDWDIADELNNTYITKPNFFKHDYNLLLDVITAAFPGTGAVFVIDACKKANATAIKTFSNNIIARFPYNNLLKGVMKFLQYISKHPSFKKYQPDTRHYDLIPVAPTARGRSLGRSNSYSDAQVGPPTKDCQKLKEVGCLSPKFGLPLESIISCGSSPNYKLYKKPQKYYKSNNKENTWCSKDVHCLHDFEPITEDVLEKVKVMTCWEIEPGTIEDIFTIASETCKINDRGVCEVNAAKWKIVKCETGLYYYTDHREGDDTGSDLGHYCLTHKCAGGRYPINPEILQNCIWEFHSQKSQYINQVDLEQIEEYKKALTEKLTHTLNHYNFLPTKNLPHISPNYKYVTLNGQETSDGIENSYIVSEIPAIAGTSIGLKVQTKNNGNIFDLIIYVKRADIIASYNHIYDTGPTIGHNVEHEELCTGQCPQHIPAKANWLTFSQERTSRWGCEEFGCLAINTGCVYGSCQDIIKPVAKVYRKSTEEKVELELCIVLPDRNFCTTLNALEPKITEEIELQFKTIDQVSLPNIVLLRDHKLFKGQINDLGTFGQNCGNVQKTNQSILGAGTVRFDYLCHSASRKDIIIRRCYNNNYDSCNHLQLAESLIFLDNHETLEVRKPNHILGTLSMKLMLGDFQYKTFAKDIELDFTGRCVGCIGCFEGFVCEMHITTTVEATCNLEASCQFFHNQLHIKPDVLKYYTKMTCQTDEYIPSKIKICNKEYKITIGKVRKNDKIEIDNSDQTSYIKEKDERCKTWLCRVRDEGISVIFEPLLNIFGNYGRIAVAVISAILALIVLVYILMPICMKIRDILKTNEKEFLIESKYK</sequence>
<keyword evidence="16" id="KW-1038">Host endoplasmic reticulum</keyword>
<evidence type="ECO:0000256" key="4">
    <source>
        <dbReference type="ARBA" id="ARBA00004563"/>
    </source>
</evidence>
<feature type="transmembrane region" description="Helical" evidence="19">
    <location>
        <begin position="371"/>
        <end position="390"/>
    </location>
</feature>
<dbReference type="GO" id="GO:0044178">
    <property type="term" value="C:host cell Golgi membrane"/>
    <property type="evidence" value="ECO:0007669"/>
    <property type="project" value="UniProtKB-SubCell"/>
</dbReference>
<evidence type="ECO:0000256" key="3">
    <source>
        <dbReference type="ARBA" id="ARBA00004482"/>
    </source>
</evidence>
<evidence type="ECO:0000256" key="8">
    <source>
        <dbReference type="ARBA" id="ARBA00022729"/>
    </source>
</evidence>
<reference evidence="22" key="1">
    <citation type="submission" date="2018-06" db="EMBL/GenBank/DDBJ databases">
        <title>Genomic Characterization of Bunyamwera and Simbu Serogroup Bunyaviruses.</title>
        <authorList>
            <person name="Layton M."/>
            <person name="Bergren N."/>
            <person name="Lee J."/>
            <person name="Russell B."/>
            <person name="Stenglein M."/>
            <person name="Kading R."/>
        </authorList>
    </citation>
    <scope>NUCLEOTIDE SEQUENCE</scope>
    <source>
        <strain evidence="22">89-3380</strain>
    </source>
</reference>
<dbReference type="GO" id="GO:0044167">
    <property type="term" value="C:host cell endoplasmic reticulum membrane"/>
    <property type="evidence" value="ECO:0007669"/>
    <property type="project" value="UniProtKB-SubCell"/>
</dbReference>
<feature type="transmembrane region" description="Helical" evidence="19">
    <location>
        <begin position="315"/>
        <end position="337"/>
    </location>
</feature>
<dbReference type="InterPro" id="IPR014413">
    <property type="entry name" value="M_poly_OrthobunV"/>
</dbReference>
<feature type="transmembrane region" description="Helical" evidence="19">
    <location>
        <begin position="461"/>
        <end position="481"/>
    </location>
</feature>
<evidence type="ECO:0000313" key="22">
    <source>
        <dbReference type="EMBL" id="AXP32051.1"/>
    </source>
</evidence>
<evidence type="ECO:0000256" key="10">
    <source>
        <dbReference type="ARBA" id="ARBA00022812"/>
    </source>
</evidence>
<evidence type="ECO:0000256" key="5">
    <source>
        <dbReference type="ARBA" id="ARBA00015294"/>
    </source>
</evidence>
<keyword evidence="12" id="KW-1043">Host membrane</keyword>
<feature type="domain" description="Bunyavirus glycoprotein G1" evidence="20">
    <location>
        <begin position="515"/>
        <end position="1377"/>
    </location>
</feature>
<comment type="subcellular location">
    <subcellularLocation>
        <location evidence="2">Host Golgi apparatus membrane</location>
        <topology evidence="2">Multi-pass membrane protein</topology>
    </subcellularLocation>
    <subcellularLocation>
        <location evidence="1">Host Golgi apparatus membrane</location>
        <topology evidence="1">Single-pass type I membrane protein</topology>
    </subcellularLocation>
    <subcellularLocation>
        <location evidence="3">Host endoplasmic reticulum membrane</location>
        <topology evidence="3">Single-pass type I membrane protein</topology>
    </subcellularLocation>
    <subcellularLocation>
        <location evidence="4">Virion membrane</location>
        <topology evidence="4">Single-pass type I membrane protein</topology>
    </subcellularLocation>
</comment>
<dbReference type="GO" id="GO:0046718">
    <property type="term" value="P:symbiont entry into host cell"/>
    <property type="evidence" value="ECO:0007669"/>
    <property type="project" value="UniProtKB-KW"/>
</dbReference>
<evidence type="ECO:0000256" key="15">
    <source>
        <dbReference type="ARBA" id="ARBA00023180"/>
    </source>
</evidence>
<feature type="transmembrane region" description="Helical" evidence="19">
    <location>
        <begin position="1392"/>
        <end position="1414"/>
    </location>
</feature>
<dbReference type="InterPro" id="IPR005167">
    <property type="entry name" value="Bunya_G1"/>
</dbReference>
<dbReference type="NCBIfam" id="TIGR04210">
    <property type="entry name" value="bunya_NSm"/>
    <property type="match status" value="1"/>
</dbReference>
<dbReference type="GO" id="GO:0055036">
    <property type="term" value="C:virion membrane"/>
    <property type="evidence" value="ECO:0007669"/>
    <property type="project" value="UniProtKB-SubCell"/>
</dbReference>
<evidence type="ECO:0000259" key="21">
    <source>
        <dbReference type="Pfam" id="PF03563"/>
    </source>
</evidence>
<accession>A0A346JEX6</accession>
<keyword evidence="15" id="KW-0325">Glycoprotein</keyword>
<dbReference type="InterPro" id="IPR026400">
    <property type="entry name" value="Bunya_nonstruc_pro_NSm"/>
</dbReference>
<evidence type="ECO:0000256" key="16">
    <source>
        <dbReference type="ARBA" id="ARBA00023184"/>
    </source>
</evidence>
<keyword evidence="9" id="KW-1161">Viral attachment to host cell</keyword>
<proteinExistence type="predicted"/>
<evidence type="ECO:0000256" key="2">
    <source>
        <dbReference type="ARBA" id="ARBA00004252"/>
    </source>
</evidence>
<keyword evidence="8" id="KW-0732">Signal</keyword>
<dbReference type="InterPro" id="IPR005168">
    <property type="entry name" value="Bunya_G2"/>
</dbReference>
<keyword evidence="17" id="KW-1160">Virus entry into host cell</keyword>
<dbReference type="PIRSF" id="PIRSF003944">
    <property type="entry name" value="M_poly_OrthobunV"/>
    <property type="match status" value="1"/>
</dbReference>
<protein>
    <recommendedName>
        <fullName evidence="5">Envelopment polyprotein</fullName>
    </recommendedName>
    <alternativeName>
        <fullName evidence="18">M polyprotein</fullName>
    </alternativeName>
</protein>
<feature type="transmembrane region" description="Helical" evidence="19">
    <location>
        <begin position="209"/>
        <end position="236"/>
    </location>
</feature>
<keyword evidence="13 19" id="KW-1133">Transmembrane helix</keyword>
<evidence type="ECO:0000259" key="20">
    <source>
        <dbReference type="Pfam" id="PF03557"/>
    </source>
</evidence>
<keyword evidence="11" id="KW-0946">Virion</keyword>
<evidence type="ECO:0000256" key="7">
    <source>
        <dbReference type="ARBA" id="ARBA00022692"/>
    </source>
</evidence>
<evidence type="ECO:0000256" key="18">
    <source>
        <dbReference type="ARBA" id="ARBA00031199"/>
    </source>
</evidence>
<evidence type="ECO:0000256" key="6">
    <source>
        <dbReference type="ARBA" id="ARBA00022581"/>
    </source>
</evidence>
<evidence type="ECO:0000256" key="12">
    <source>
        <dbReference type="ARBA" id="ARBA00022870"/>
    </source>
</evidence>
<dbReference type="GO" id="GO:0044003">
    <property type="term" value="P:symbiont-mediated perturbation of host process"/>
    <property type="evidence" value="ECO:0007669"/>
    <property type="project" value="InterPro"/>
</dbReference>
<evidence type="ECO:0000256" key="19">
    <source>
        <dbReference type="SAM" id="Phobius"/>
    </source>
</evidence>
<evidence type="ECO:0000256" key="14">
    <source>
        <dbReference type="ARBA" id="ARBA00023136"/>
    </source>
</evidence>
<name>A0A346JEX6_9VIRU</name>
<keyword evidence="10" id="KW-1040">Host Golgi apparatus</keyword>
<dbReference type="Pfam" id="PF03563">
    <property type="entry name" value="Bunya_G2"/>
    <property type="match status" value="1"/>
</dbReference>
<evidence type="ECO:0000256" key="11">
    <source>
        <dbReference type="ARBA" id="ARBA00022844"/>
    </source>
</evidence>
<feature type="domain" description="Bunyavirus glycoprotein G2" evidence="21">
    <location>
        <begin position="25"/>
        <end position="305"/>
    </location>
</feature>
<evidence type="ECO:0000256" key="1">
    <source>
        <dbReference type="ARBA" id="ARBA00004244"/>
    </source>
</evidence>
<dbReference type="EMBL" id="MH484322">
    <property type="protein sequence ID" value="AXP32051.1"/>
    <property type="molecule type" value="Viral_cRNA"/>
</dbReference>
<keyword evidence="6" id="KW-0945">Host-virus interaction</keyword>
<organism evidence="22">
    <name type="scientific">Potosi virus</name>
    <dbReference type="NCBI Taxonomy" id="273360"/>
    <lineage>
        <taxon>Viruses</taxon>
        <taxon>Riboviria</taxon>
        <taxon>Orthornavirae</taxon>
        <taxon>Negarnaviricota</taxon>
        <taxon>Polyploviricotina</taxon>
        <taxon>Bunyaviricetes</taxon>
        <taxon>Elliovirales</taxon>
        <taxon>Peribunyaviridae</taxon>
        <taxon>Orthobunyavirus</taxon>
        <taxon>Orthobunyavirus potosiense</taxon>
    </lineage>
</organism>
<dbReference type="Pfam" id="PF03557">
    <property type="entry name" value="Bunya_G1"/>
    <property type="match status" value="1"/>
</dbReference>
<keyword evidence="14 19" id="KW-0472">Membrane</keyword>
<evidence type="ECO:0000256" key="13">
    <source>
        <dbReference type="ARBA" id="ARBA00022989"/>
    </source>
</evidence>
<evidence type="ECO:0000256" key="17">
    <source>
        <dbReference type="ARBA" id="ARBA00023296"/>
    </source>
</evidence>
<evidence type="ECO:0000256" key="9">
    <source>
        <dbReference type="ARBA" id="ARBA00022804"/>
    </source>
</evidence>
<keyword evidence="7 19" id="KW-0812">Transmembrane</keyword>
<dbReference type="GO" id="GO:0019062">
    <property type="term" value="P:virion attachment to host cell"/>
    <property type="evidence" value="ECO:0007669"/>
    <property type="project" value="UniProtKB-KW"/>
</dbReference>